<evidence type="ECO:0000313" key="3">
    <source>
        <dbReference type="Proteomes" id="UP001278571"/>
    </source>
</evidence>
<reference evidence="2 3" key="1">
    <citation type="submission" date="2023-10" db="EMBL/GenBank/DDBJ databases">
        <authorList>
            <person name="Wang X.X."/>
        </authorList>
    </citation>
    <scope>NUCLEOTIDE SEQUENCE [LARGE SCALE GENOMIC DNA]</scope>
    <source>
        <strain evidence="2 3">NBRC 12816</strain>
    </source>
</reference>
<gene>
    <name evidence="2" type="ORF">R2363_34650</name>
</gene>
<protein>
    <recommendedName>
        <fullName evidence="4">Integral membrane protein</fullName>
    </recommendedName>
</protein>
<feature type="transmembrane region" description="Helical" evidence="1">
    <location>
        <begin position="7"/>
        <end position="25"/>
    </location>
</feature>
<dbReference type="Proteomes" id="UP001278571">
    <property type="component" value="Unassembled WGS sequence"/>
</dbReference>
<dbReference type="RefSeq" id="WP_319013439.1">
    <property type="nucleotide sequence ID" value="NZ_JAWJZF010000517.1"/>
</dbReference>
<feature type="transmembrane region" description="Helical" evidence="1">
    <location>
        <begin position="31"/>
        <end position="48"/>
    </location>
</feature>
<dbReference type="EMBL" id="JAWJZF010000517">
    <property type="protein sequence ID" value="MDX2297307.1"/>
    <property type="molecule type" value="Genomic_DNA"/>
</dbReference>
<keyword evidence="1" id="KW-0812">Transmembrane</keyword>
<evidence type="ECO:0000313" key="2">
    <source>
        <dbReference type="EMBL" id="MDX2297307.1"/>
    </source>
</evidence>
<keyword evidence="1" id="KW-1133">Transmembrane helix</keyword>
<feature type="transmembrane region" description="Helical" evidence="1">
    <location>
        <begin position="60"/>
        <end position="80"/>
    </location>
</feature>
<evidence type="ECO:0000256" key="1">
    <source>
        <dbReference type="SAM" id="Phobius"/>
    </source>
</evidence>
<keyword evidence="3" id="KW-1185">Reference proteome</keyword>
<proteinExistence type="predicted"/>
<sequence length="134" mass="14297">MTTIRFLAHRWPTWLALALAVATFADGLPPTAFLAALLVVMPLCYLAFGAARGELGDRRALTVQTAGLVAFCAWAAAVLLLDGRTALYVVAAGWFAHALWDLSHHLTGRVVPRAWSEWCGVVDASGALAIVLLV</sequence>
<accession>A0ABU4KHM7</accession>
<evidence type="ECO:0008006" key="4">
    <source>
        <dbReference type="Google" id="ProtNLM"/>
    </source>
</evidence>
<organism evidence="2 3">
    <name type="scientific">Streptomyces roseolus</name>
    <dbReference type="NCBI Taxonomy" id="67358"/>
    <lineage>
        <taxon>Bacteria</taxon>
        <taxon>Bacillati</taxon>
        <taxon>Actinomycetota</taxon>
        <taxon>Actinomycetes</taxon>
        <taxon>Kitasatosporales</taxon>
        <taxon>Streptomycetaceae</taxon>
        <taxon>Streptomyces</taxon>
    </lineage>
</organism>
<keyword evidence="1" id="KW-0472">Membrane</keyword>
<comment type="caution">
    <text evidence="2">The sequence shown here is derived from an EMBL/GenBank/DDBJ whole genome shotgun (WGS) entry which is preliminary data.</text>
</comment>
<name>A0ABU4KHM7_9ACTN</name>